<protein>
    <recommendedName>
        <fullName evidence="4">DUF4352 domain-containing protein</fullName>
    </recommendedName>
</protein>
<keyword evidence="1" id="KW-1133">Transmembrane helix</keyword>
<accession>A0ABU0JXH2</accession>
<name>A0ABU0JXH2_9BACL</name>
<evidence type="ECO:0000313" key="3">
    <source>
        <dbReference type="Proteomes" id="UP001226720"/>
    </source>
</evidence>
<gene>
    <name evidence="2" type="ORF">QO000_000736</name>
</gene>
<keyword evidence="1" id="KW-0472">Membrane</keyword>
<sequence>MEEKDLVRKNFLILVLSIIIAVCGLYAYLIFNPPLEVGTLASTKNEKSVVVGVGNTGLRGLEIVSVTVNNNEEPLQTKVQVSNPLQGFIITDDYYSEESTKYRFTEIEQVNIKTGTSPSSNFQNLDKDAASENDEAYGISVTFSEPINEVQIKYKYLGISFDSIAVFN</sequence>
<feature type="transmembrane region" description="Helical" evidence="1">
    <location>
        <begin position="12"/>
        <end position="31"/>
    </location>
</feature>
<evidence type="ECO:0000256" key="1">
    <source>
        <dbReference type="SAM" id="Phobius"/>
    </source>
</evidence>
<comment type="caution">
    <text evidence="2">The sequence shown here is derived from an EMBL/GenBank/DDBJ whole genome shotgun (WGS) entry which is preliminary data.</text>
</comment>
<dbReference type="GeneID" id="301326068"/>
<dbReference type="Proteomes" id="UP001226720">
    <property type="component" value="Unassembled WGS sequence"/>
</dbReference>
<keyword evidence="1" id="KW-0812">Transmembrane</keyword>
<evidence type="ECO:0008006" key="4">
    <source>
        <dbReference type="Google" id="ProtNLM"/>
    </source>
</evidence>
<dbReference type="RefSeq" id="WP_301550765.1">
    <property type="nucleotide sequence ID" value="NZ_JAQRMZ010000002.1"/>
</dbReference>
<evidence type="ECO:0000313" key="2">
    <source>
        <dbReference type="EMBL" id="MDQ0481783.1"/>
    </source>
</evidence>
<keyword evidence="3" id="KW-1185">Reference proteome</keyword>
<organism evidence="2 3">
    <name type="scientific">Guptibacillus hwajinpoensis</name>
    <dbReference type="NCBI Taxonomy" id="208199"/>
    <lineage>
        <taxon>Bacteria</taxon>
        <taxon>Bacillati</taxon>
        <taxon>Bacillota</taxon>
        <taxon>Bacilli</taxon>
        <taxon>Bacillales</taxon>
        <taxon>Guptibacillaceae</taxon>
        <taxon>Guptibacillus</taxon>
    </lineage>
</organism>
<dbReference type="EMBL" id="JAUSWM010000001">
    <property type="protein sequence ID" value="MDQ0481783.1"/>
    <property type="molecule type" value="Genomic_DNA"/>
</dbReference>
<proteinExistence type="predicted"/>
<reference evidence="2" key="1">
    <citation type="submission" date="2023-07" db="EMBL/GenBank/DDBJ databases">
        <title>Genomic Encyclopedia of Type Strains, Phase IV (KMG-IV): sequencing the most valuable type-strain genomes for metagenomic binning, comparative biology and taxonomic classification.</title>
        <authorList>
            <person name="Goeker M."/>
        </authorList>
    </citation>
    <scope>NUCLEOTIDE SEQUENCE [LARGE SCALE GENOMIC DNA]</scope>
    <source>
        <strain evidence="2">JSM 076093</strain>
    </source>
</reference>